<protein>
    <recommendedName>
        <fullName evidence="3">PH domain-containing protein</fullName>
    </recommendedName>
</protein>
<dbReference type="AlphaFoldDB" id="A0A812HA33"/>
<dbReference type="Proteomes" id="UP000604046">
    <property type="component" value="Unassembled WGS sequence"/>
</dbReference>
<reference evidence="1" key="1">
    <citation type="submission" date="2021-02" db="EMBL/GenBank/DDBJ databases">
        <authorList>
            <person name="Dougan E. K."/>
            <person name="Rhodes N."/>
            <person name="Thang M."/>
            <person name="Chan C."/>
        </authorList>
    </citation>
    <scope>NUCLEOTIDE SEQUENCE</scope>
</reference>
<organism evidence="1 2">
    <name type="scientific">Symbiodinium natans</name>
    <dbReference type="NCBI Taxonomy" id="878477"/>
    <lineage>
        <taxon>Eukaryota</taxon>
        <taxon>Sar</taxon>
        <taxon>Alveolata</taxon>
        <taxon>Dinophyceae</taxon>
        <taxon>Suessiales</taxon>
        <taxon>Symbiodiniaceae</taxon>
        <taxon>Symbiodinium</taxon>
    </lineage>
</organism>
<evidence type="ECO:0000313" key="1">
    <source>
        <dbReference type="EMBL" id="CAE6946208.1"/>
    </source>
</evidence>
<gene>
    <name evidence="1" type="ORF">SNAT2548_LOCUS1402</name>
</gene>
<keyword evidence="2" id="KW-1185">Reference proteome</keyword>
<evidence type="ECO:0000313" key="2">
    <source>
        <dbReference type="Proteomes" id="UP000604046"/>
    </source>
</evidence>
<accession>A0A812HA33</accession>
<dbReference type="EMBL" id="CAJNDS010000078">
    <property type="protein sequence ID" value="CAE6946208.1"/>
    <property type="molecule type" value="Genomic_DNA"/>
</dbReference>
<comment type="caution">
    <text evidence="1">The sequence shown here is derived from an EMBL/GenBank/DDBJ whole genome shotgun (WGS) entry which is preliminary data.</text>
</comment>
<sequence length="264" mass="29673">MSRKRAFGQSFRAAEDVKIFKISLFAHSACYYFGVRSTDERWAEEERSRWVLDVSRAVRLVTQSLFPPYRISCEPQQGAKHTASRLMAGYVVQQKNIKFYYALRLDNHLVSIASVVSPTVTYVSTASVVYCELHAHQGDFARVTMYENDLCQVPVAEICIHESAMCSEKIGINCSCFSVEDHQFSSRTLAERKLWLRAAPPTLLRSHAVLSGLGGSSESSSEAGLERTLSRVALYSLGCRDAEHRVSKCEGFWVWGWGRSGLKP</sequence>
<evidence type="ECO:0008006" key="3">
    <source>
        <dbReference type="Google" id="ProtNLM"/>
    </source>
</evidence>
<proteinExistence type="predicted"/>
<name>A0A812HA33_9DINO</name>
<dbReference type="OrthoDB" id="407442at2759"/>